<gene>
    <name evidence="1" type="ORF">KDK95_30895</name>
</gene>
<dbReference type="AlphaFoldDB" id="A0A941EG89"/>
<protein>
    <recommendedName>
        <fullName evidence="3">Thioredoxin-like fold domain-containing protein</fullName>
    </recommendedName>
</protein>
<reference evidence="1" key="1">
    <citation type="submission" date="2021-04" db="EMBL/GenBank/DDBJ databases">
        <title>Genome based classification of Actinospica acidithermotolerans sp. nov., an actinobacterium isolated from an Indonesian hot spring.</title>
        <authorList>
            <person name="Kusuma A.B."/>
            <person name="Putra K.E."/>
            <person name="Nafisah S."/>
            <person name="Loh J."/>
            <person name="Nouioui I."/>
            <person name="Goodfellow M."/>
        </authorList>
    </citation>
    <scope>NUCLEOTIDE SEQUENCE</scope>
    <source>
        <strain evidence="1">MGRD01-02</strain>
    </source>
</reference>
<sequence length="64" mass="6829">MVIWCSGKIDAEAQPALAGAFEISSIPTLMIGALPEAAPDELIDKARALDMDEVRGKFAVQREA</sequence>
<name>A0A941EG89_9ACTN</name>
<keyword evidence="2" id="KW-1185">Reference proteome</keyword>
<evidence type="ECO:0008006" key="3">
    <source>
        <dbReference type="Google" id="ProtNLM"/>
    </source>
</evidence>
<dbReference type="EMBL" id="JAGSOH010000153">
    <property type="protein sequence ID" value="MBR7830751.1"/>
    <property type="molecule type" value="Genomic_DNA"/>
</dbReference>
<comment type="caution">
    <text evidence="1">The sequence shown here is derived from an EMBL/GenBank/DDBJ whole genome shotgun (WGS) entry which is preliminary data.</text>
</comment>
<evidence type="ECO:0000313" key="1">
    <source>
        <dbReference type="EMBL" id="MBR7830751.1"/>
    </source>
</evidence>
<accession>A0A941EG89</accession>
<organism evidence="1 2">
    <name type="scientific">Actinospica acidithermotolerans</name>
    <dbReference type="NCBI Taxonomy" id="2828514"/>
    <lineage>
        <taxon>Bacteria</taxon>
        <taxon>Bacillati</taxon>
        <taxon>Actinomycetota</taxon>
        <taxon>Actinomycetes</taxon>
        <taxon>Catenulisporales</taxon>
        <taxon>Actinospicaceae</taxon>
        <taxon>Actinospica</taxon>
    </lineage>
</organism>
<dbReference type="SUPFAM" id="SSF52833">
    <property type="entry name" value="Thioredoxin-like"/>
    <property type="match status" value="1"/>
</dbReference>
<dbReference type="Proteomes" id="UP000676325">
    <property type="component" value="Unassembled WGS sequence"/>
</dbReference>
<dbReference type="RefSeq" id="WP_212521874.1">
    <property type="nucleotide sequence ID" value="NZ_JAGSOH010000153.1"/>
</dbReference>
<dbReference type="InterPro" id="IPR036249">
    <property type="entry name" value="Thioredoxin-like_sf"/>
</dbReference>
<proteinExistence type="predicted"/>
<evidence type="ECO:0000313" key="2">
    <source>
        <dbReference type="Proteomes" id="UP000676325"/>
    </source>
</evidence>